<dbReference type="RefSeq" id="WP_035852417.1">
    <property type="nucleotide sequence ID" value="NZ_KK073874.1"/>
</dbReference>
<keyword evidence="2" id="KW-1185">Reference proteome</keyword>
<accession>A0A011AKP8</accession>
<evidence type="ECO:0000313" key="1">
    <source>
        <dbReference type="EMBL" id="EXG82551.1"/>
    </source>
</evidence>
<dbReference type="HOGENOM" id="CLU_2664938_0_0_11"/>
<name>A0A011AKP8_9ACTN</name>
<protein>
    <submittedName>
        <fullName evidence="1">Uncharacterized protein</fullName>
    </submittedName>
</protein>
<dbReference type="EMBL" id="JFBT01000001">
    <property type="protein sequence ID" value="EXG82551.1"/>
    <property type="molecule type" value="Genomic_DNA"/>
</dbReference>
<reference evidence="1 2" key="1">
    <citation type="submission" date="2013-07" db="EMBL/GenBank/DDBJ databases">
        <authorList>
            <consortium name="DOE Joint Genome Institute"/>
            <person name="Eisen J."/>
            <person name="Huntemann M."/>
            <person name="Han J."/>
            <person name="Chen A."/>
            <person name="Kyrpides N."/>
            <person name="Mavromatis K."/>
            <person name="Markowitz V."/>
            <person name="Palaniappan K."/>
            <person name="Ivanova N."/>
            <person name="Schaumberg A."/>
            <person name="Pati A."/>
            <person name="Liolios K."/>
            <person name="Nordberg H.P."/>
            <person name="Cantor M.N."/>
            <person name="Hua S.X."/>
            <person name="Woyke T."/>
        </authorList>
    </citation>
    <scope>NUCLEOTIDE SEQUENCE [LARGE SCALE GENOMIC DNA]</scope>
    <source>
        <strain evidence="1 2">DSM 44712</strain>
    </source>
</reference>
<sequence length="75" mass="8178">MARLLTRMGDTMLAAMLPKARASACGIMCRHAYTACGGSSCVYYWNKYVSGGQYCFAMRENSCYSTPYSTSPGCC</sequence>
<organism evidence="1 2">
    <name type="scientific">Cryptosporangium arvum DSM 44712</name>
    <dbReference type="NCBI Taxonomy" id="927661"/>
    <lineage>
        <taxon>Bacteria</taxon>
        <taxon>Bacillati</taxon>
        <taxon>Actinomycetota</taxon>
        <taxon>Actinomycetes</taxon>
        <taxon>Cryptosporangiales</taxon>
        <taxon>Cryptosporangiaceae</taxon>
        <taxon>Cryptosporangium</taxon>
    </lineage>
</organism>
<proteinExistence type="predicted"/>
<evidence type="ECO:0000313" key="2">
    <source>
        <dbReference type="Proteomes" id="UP000021053"/>
    </source>
</evidence>
<comment type="caution">
    <text evidence="1">The sequence shown here is derived from an EMBL/GenBank/DDBJ whole genome shotgun (WGS) entry which is preliminary data.</text>
</comment>
<gene>
    <name evidence="1" type="ORF">CryarDRAFT_3742</name>
</gene>
<dbReference type="AlphaFoldDB" id="A0A011AKP8"/>
<dbReference type="Proteomes" id="UP000021053">
    <property type="component" value="Unassembled WGS sequence"/>
</dbReference>